<dbReference type="Proteomes" id="UP000028582">
    <property type="component" value="Unassembled WGS sequence"/>
</dbReference>
<dbReference type="AlphaFoldDB" id="A0A081ASM7"/>
<feature type="compositionally biased region" description="Basic and acidic residues" evidence="1">
    <location>
        <begin position="37"/>
        <end position="48"/>
    </location>
</feature>
<gene>
    <name evidence="2" type="ORF">F444_03856</name>
</gene>
<evidence type="ECO:0000313" key="3">
    <source>
        <dbReference type="Proteomes" id="UP000028582"/>
    </source>
</evidence>
<name>A0A081ASM7_PHYNI</name>
<accession>A0A081ASM7</accession>
<organism evidence="2 3">
    <name type="scientific">Phytophthora nicotianae P1976</name>
    <dbReference type="NCBI Taxonomy" id="1317066"/>
    <lineage>
        <taxon>Eukaryota</taxon>
        <taxon>Sar</taxon>
        <taxon>Stramenopiles</taxon>
        <taxon>Oomycota</taxon>
        <taxon>Peronosporomycetes</taxon>
        <taxon>Peronosporales</taxon>
        <taxon>Peronosporaceae</taxon>
        <taxon>Phytophthora</taxon>
    </lineage>
</organism>
<evidence type="ECO:0000256" key="1">
    <source>
        <dbReference type="SAM" id="MobiDB-lite"/>
    </source>
</evidence>
<feature type="region of interest" description="Disordered" evidence="1">
    <location>
        <begin position="28"/>
        <end position="51"/>
    </location>
</feature>
<sequence>MYMYRDLWYFNSMRTPSRLDLRVPCLRPHLDSAQNNDGDRPRTDREGTNGKWTVLGLSKSKRTYGHFQPKTTRTTCHFLARECMKPGTQSQSSRPPRHAT</sequence>
<protein>
    <submittedName>
        <fullName evidence="2">Uncharacterized protein</fullName>
    </submittedName>
</protein>
<proteinExistence type="predicted"/>
<comment type="caution">
    <text evidence="2">The sequence shown here is derived from an EMBL/GenBank/DDBJ whole genome shotgun (WGS) entry which is preliminary data.</text>
</comment>
<evidence type="ECO:0000313" key="2">
    <source>
        <dbReference type="EMBL" id="ETO81888.1"/>
    </source>
</evidence>
<reference evidence="2 3" key="1">
    <citation type="submission" date="2013-11" db="EMBL/GenBank/DDBJ databases">
        <title>The Genome Sequence of Phytophthora parasitica P1976.</title>
        <authorList>
            <consortium name="The Broad Institute Genomics Platform"/>
            <person name="Russ C."/>
            <person name="Tyler B."/>
            <person name="Panabieres F."/>
            <person name="Shan W."/>
            <person name="Tripathy S."/>
            <person name="Grunwald N."/>
            <person name="Machado M."/>
            <person name="Johnson C.S."/>
            <person name="Walker B."/>
            <person name="Young S."/>
            <person name="Zeng Q."/>
            <person name="Gargeya S."/>
            <person name="Fitzgerald M."/>
            <person name="Haas B."/>
            <person name="Abouelleil A."/>
            <person name="Allen A.W."/>
            <person name="Alvarado L."/>
            <person name="Arachchi H.M."/>
            <person name="Berlin A.M."/>
            <person name="Chapman S.B."/>
            <person name="Gainer-Dewar J."/>
            <person name="Goldberg J."/>
            <person name="Griggs A."/>
            <person name="Gujja S."/>
            <person name="Hansen M."/>
            <person name="Howarth C."/>
            <person name="Imamovic A."/>
            <person name="Ireland A."/>
            <person name="Larimer J."/>
            <person name="McCowan C."/>
            <person name="Murphy C."/>
            <person name="Pearson M."/>
            <person name="Poon T.W."/>
            <person name="Priest M."/>
            <person name="Roberts A."/>
            <person name="Saif S."/>
            <person name="Shea T."/>
            <person name="Sisk P."/>
            <person name="Sykes S."/>
            <person name="Wortman J."/>
            <person name="Nusbaum C."/>
            <person name="Birren B."/>
        </authorList>
    </citation>
    <scope>NUCLEOTIDE SEQUENCE [LARGE SCALE GENOMIC DNA]</scope>
    <source>
        <strain evidence="2 3">P1976</strain>
    </source>
</reference>
<dbReference type="EMBL" id="ANJA01000784">
    <property type="protein sequence ID" value="ETO81888.1"/>
    <property type="molecule type" value="Genomic_DNA"/>
</dbReference>